<dbReference type="AlphaFoldDB" id="A0A0A9X2H4"/>
<protein>
    <submittedName>
        <fullName evidence="2">Uncharacterized protein</fullName>
    </submittedName>
</protein>
<keyword evidence="1" id="KW-1133">Transmembrane helix</keyword>
<dbReference type="EMBL" id="GBHO01029445">
    <property type="protein sequence ID" value="JAG14159.1"/>
    <property type="molecule type" value="Transcribed_RNA"/>
</dbReference>
<evidence type="ECO:0000313" key="2">
    <source>
        <dbReference type="EMBL" id="JAG14159.1"/>
    </source>
</evidence>
<feature type="transmembrane region" description="Helical" evidence="1">
    <location>
        <begin position="45"/>
        <end position="68"/>
    </location>
</feature>
<feature type="transmembrane region" description="Helical" evidence="1">
    <location>
        <begin position="258"/>
        <end position="291"/>
    </location>
</feature>
<evidence type="ECO:0000256" key="1">
    <source>
        <dbReference type="SAM" id="Phobius"/>
    </source>
</evidence>
<gene>
    <name evidence="2" type="ORF">CM83_100808</name>
</gene>
<reference evidence="2" key="2">
    <citation type="submission" date="2014-07" db="EMBL/GenBank/DDBJ databases">
        <authorList>
            <person name="Hull J."/>
        </authorList>
    </citation>
    <scope>NUCLEOTIDE SEQUENCE</scope>
</reference>
<keyword evidence="1" id="KW-0812">Transmembrane</keyword>
<reference evidence="2" key="1">
    <citation type="journal article" date="2014" name="PLoS ONE">
        <title>Transcriptome-Based Identification of ABC Transporters in the Western Tarnished Plant Bug Lygus hesperus.</title>
        <authorList>
            <person name="Hull J.J."/>
            <person name="Chaney K."/>
            <person name="Geib S.M."/>
            <person name="Fabrick J.A."/>
            <person name="Brent C.S."/>
            <person name="Walsh D."/>
            <person name="Lavine L.C."/>
        </authorList>
    </citation>
    <scope>NUCLEOTIDE SEQUENCE</scope>
</reference>
<proteinExistence type="predicted"/>
<accession>A0A0A9X2H4</accession>
<keyword evidence="1" id="KW-0472">Membrane</keyword>
<feature type="transmembrane region" description="Helical" evidence="1">
    <location>
        <begin position="75"/>
        <end position="94"/>
    </location>
</feature>
<organism evidence="2">
    <name type="scientific">Lygus hesperus</name>
    <name type="common">Western plant bug</name>
    <dbReference type="NCBI Taxonomy" id="30085"/>
    <lineage>
        <taxon>Eukaryota</taxon>
        <taxon>Metazoa</taxon>
        <taxon>Ecdysozoa</taxon>
        <taxon>Arthropoda</taxon>
        <taxon>Hexapoda</taxon>
        <taxon>Insecta</taxon>
        <taxon>Pterygota</taxon>
        <taxon>Neoptera</taxon>
        <taxon>Paraneoptera</taxon>
        <taxon>Hemiptera</taxon>
        <taxon>Heteroptera</taxon>
        <taxon>Panheteroptera</taxon>
        <taxon>Cimicomorpha</taxon>
        <taxon>Miridae</taxon>
        <taxon>Mirini</taxon>
        <taxon>Lygus</taxon>
    </lineage>
</organism>
<sequence>MTLATVVLHGIFGSTISIASGSTPSRFSICTVVSLKVSHVLFQRDALSMLVPAIYNLSTGSGTSLVLVFPSTPMYCSVLVCASMFVSIGAPHLLGSPHFVLVVPSAPILRWSKLVCVYSTTPTNLYLVLVEPPPTFAAVPRYPLALVLLLHNYFFAACILYLHRCAFVCMCVFLLHHRCLVGTMLVRTLVYGRSGSSDPHRSTINSPPSYCHRIPRRFLLSMLLFHPVRLSTGSISYLDRVTPSLRFPNTAPYSNSNLVVLAAPMGVVSILVGSTTLGTTVSISQIFVLLLVLCFHSSL</sequence>
<feature type="transmembrane region" description="Helical" evidence="1">
    <location>
        <begin position="153"/>
        <end position="175"/>
    </location>
</feature>
<name>A0A0A9X2H4_LYGHE</name>